<feature type="transmembrane region" description="Helical" evidence="1">
    <location>
        <begin position="143"/>
        <end position="164"/>
    </location>
</feature>
<feature type="transmembrane region" description="Helical" evidence="1">
    <location>
        <begin position="239"/>
        <end position="259"/>
    </location>
</feature>
<dbReference type="RefSeq" id="WP_116065235.1">
    <property type="nucleotide sequence ID" value="NZ_QRDZ01000044.1"/>
</dbReference>
<keyword evidence="1" id="KW-1133">Transmembrane helix</keyword>
<dbReference type="EMBL" id="QRDZ01000044">
    <property type="protein sequence ID" value="RED55168.1"/>
    <property type="molecule type" value="Genomic_DNA"/>
</dbReference>
<proteinExistence type="predicted"/>
<feature type="transmembrane region" description="Helical" evidence="1">
    <location>
        <begin position="170"/>
        <end position="187"/>
    </location>
</feature>
<name>A0A3D9I072_9BACL</name>
<feature type="transmembrane region" description="Helical" evidence="1">
    <location>
        <begin position="12"/>
        <end position="33"/>
    </location>
</feature>
<protein>
    <recommendedName>
        <fullName evidence="4">Dolichyl-phosphate-mannose-protein mannosyltransferase</fullName>
    </recommendedName>
</protein>
<dbReference type="Proteomes" id="UP000256977">
    <property type="component" value="Unassembled WGS sequence"/>
</dbReference>
<gene>
    <name evidence="2" type="ORF">DFP98_14410</name>
</gene>
<feature type="transmembrane region" description="Helical" evidence="1">
    <location>
        <begin position="394"/>
        <end position="413"/>
    </location>
</feature>
<keyword evidence="3" id="KW-1185">Reference proteome</keyword>
<dbReference type="AlphaFoldDB" id="A0A3D9I072"/>
<comment type="caution">
    <text evidence="2">The sequence shown here is derived from an EMBL/GenBank/DDBJ whole genome shotgun (WGS) entry which is preliminary data.</text>
</comment>
<sequence length="502" mass="57509">MKKWLYSVLARPGTIVVCFTVALALIVYTILFVKPYIGMADNGDYYREIHNLGLYYLTDNFDDRHFGYFNRLFGIRQYPFEQTTQFVSSLSLVIRTALSLDLWFTWDNVFDLRTMGAIYSVTYLVAFYLLLKLFGTQMSLPVLVGTGALAVLIFGDVGYVAYFNSFYGEPASYILLFLTLGFGFRLLRERVPATSDFVLFFLCSALFVAAKQQNAPIGILLAVINARIFFLRKDMRWKIVVSGLTFLLLVISVFVYAAIKDGISHINQYHTVTRGILESSTNPERDMEELGLDKKFSVLAGTTYYDKYSMEHSESALMNEQFYPNAGYGAVLKYYLLHMDRAVQKLDLASKHAYSIRPLVIGNYEKTVNKDYGAKADFFSVWSSFKEKFFPKSFRFLAIFYAIYYGFLTKFYVDYYRRNETRGMIRLELFALVGLIGVLQLSVSFLGAGDADLAKHLFLFNVTFDWMFITMAVYVMNYVYVKAKTKVGAGVLSWKPKRSISG</sequence>
<evidence type="ECO:0000313" key="2">
    <source>
        <dbReference type="EMBL" id="RED55168.1"/>
    </source>
</evidence>
<keyword evidence="1" id="KW-0472">Membrane</keyword>
<keyword evidence="1" id="KW-0812">Transmembrane</keyword>
<reference evidence="2 3" key="1">
    <citation type="submission" date="2018-07" db="EMBL/GenBank/DDBJ databases">
        <title>Genomic Encyclopedia of Type Strains, Phase III (KMG-III): the genomes of soil and plant-associated and newly described type strains.</title>
        <authorList>
            <person name="Whitman W."/>
        </authorList>
    </citation>
    <scope>NUCLEOTIDE SEQUENCE [LARGE SCALE GENOMIC DNA]</scope>
    <source>
        <strain evidence="2 3">CECT 7287</strain>
    </source>
</reference>
<evidence type="ECO:0000313" key="3">
    <source>
        <dbReference type="Proteomes" id="UP000256977"/>
    </source>
</evidence>
<accession>A0A3D9I072</accession>
<evidence type="ECO:0008006" key="4">
    <source>
        <dbReference type="Google" id="ProtNLM"/>
    </source>
</evidence>
<dbReference type="OrthoDB" id="129479at2"/>
<feature type="transmembrane region" description="Helical" evidence="1">
    <location>
        <begin position="425"/>
        <end position="446"/>
    </location>
</feature>
<feature type="transmembrane region" description="Helical" evidence="1">
    <location>
        <begin position="458"/>
        <end position="480"/>
    </location>
</feature>
<evidence type="ECO:0000256" key="1">
    <source>
        <dbReference type="SAM" id="Phobius"/>
    </source>
</evidence>
<feature type="transmembrane region" description="Helical" evidence="1">
    <location>
        <begin position="112"/>
        <end position="131"/>
    </location>
</feature>
<organism evidence="2 3">
    <name type="scientific">Cohnella phaseoli</name>
    <dbReference type="NCBI Taxonomy" id="456490"/>
    <lineage>
        <taxon>Bacteria</taxon>
        <taxon>Bacillati</taxon>
        <taxon>Bacillota</taxon>
        <taxon>Bacilli</taxon>
        <taxon>Bacillales</taxon>
        <taxon>Paenibacillaceae</taxon>
        <taxon>Cohnella</taxon>
    </lineage>
</organism>